<keyword evidence="4 5" id="KW-0472">Membrane</keyword>
<evidence type="ECO:0000313" key="7">
    <source>
        <dbReference type="EMBL" id="SEH91982.1"/>
    </source>
</evidence>
<feature type="transmembrane region" description="Helical" evidence="5">
    <location>
        <begin position="172"/>
        <end position="193"/>
    </location>
</feature>
<feature type="transmembrane region" description="Helical" evidence="5">
    <location>
        <begin position="144"/>
        <end position="166"/>
    </location>
</feature>
<keyword evidence="3 5" id="KW-1133">Transmembrane helix</keyword>
<dbReference type="STRING" id="370526.SAMN04489835_5703"/>
<evidence type="ECO:0000256" key="4">
    <source>
        <dbReference type="ARBA" id="ARBA00023136"/>
    </source>
</evidence>
<feature type="transmembrane region" description="Helical" evidence="5">
    <location>
        <begin position="236"/>
        <end position="254"/>
    </location>
</feature>
<dbReference type="InterPro" id="IPR036259">
    <property type="entry name" value="MFS_trans_sf"/>
</dbReference>
<protein>
    <submittedName>
        <fullName evidence="7">Drug resistance transporter, EmrB/QacA subfamily</fullName>
    </submittedName>
</protein>
<evidence type="ECO:0000256" key="2">
    <source>
        <dbReference type="ARBA" id="ARBA00022692"/>
    </source>
</evidence>
<dbReference type="RefSeq" id="WP_083410064.1">
    <property type="nucleotide sequence ID" value="NZ_LT629971.1"/>
</dbReference>
<accession>A0A1H6LTE4</accession>
<dbReference type="PROSITE" id="PS50850">
    <property type="entry name" value="MFS"/>
    <property type="match status" value="1"/>
</dbReference>
<dbReference type="SUPFAM" id="SSF103473">
    <property type="entry name" value="MFS general substrate transporter"/>
    <property type="match status" value="1"/>
</dbReference>
<feature type="transmembrane region" description="Helical" evidence="5">
    <location>
        <begin position="338"/>
        <end position="358"/>
    </location>
</feature>
<comment type="subcellular location">
    <subcellularLocation>
        <location evidence="1">Cell membrane</location>
        <topology evidence="1">Multi-pass membrane protein</topology>
    </subcellularLocation>
</comment>
<reference evidence="8" key="1">
    <citation type="submission" date="2016-10" db="EMBL/GenBank/DDBJ databases">
        <authorList>
            <person name="Varghese N."/>
            <person name="Submissions S."/>
        </authorList>
    </citation>
    <scope>NUCLEOTIDE SEQUENCE [LARGE SCALE GENOMIC DNA]</scope>
    <source>
        <strain evidence="8">DSM 45405</strain>
    </source>
</reference>
<dbReference type="GO" id="GO:0005886">
    <property type="term" value="C:plasma membrane"/>
    <property type="evidence" value="ECO:0007669"/>
    <property type="project" value="UniProtKB-SubCell"/>
</dbReference>
<evidence type="ECO:0000259" key="6">
    <source>
        <dbReference type="PROSITE" id="PS50850"/>
    </source>
</evidence>
<dbReference type="PANTHER" id="PTHR42718:SF42">
    <property type="entry name" value="EXPORT PROTEIN"/>
    <property type="match status" value="1"/>
</dbReference>
<dbReference type="EMBL" id="LT629971">
    <property type="protein sequence ID" value="SEH91982.1"/>
    <property type="molecule type" value="Genomic_DNA"/>
</dbReference>
<dbReference type="CDD" id="cd17321">
    <property type="entry name" value="MFS_MMR_MDR_like"/>
    <property type="match status" value="1"/>
</dbReference>
<dbReference type="GO" id="GO:0022857">
    <property type="term" value="F:transmembrane transporter activity"/>
    <property type="evidence" value="ECO:0007669"/>
    <property type="project" value="InterPro"/>
</dbReference>
<evidence type="ECO:0000256" key="5">
    <source>
        <dbReference type="SAM" id="Phobius"/>
    </source>
</evidence>
<sequence length="511" mass="51891">MTQVSPMPKVDGPPSSRMLTLVVGCLSVAVVVGSMVAFNTALGDVAAVTSATQTQLNWIVDGYTLALACLLLLAGAIGDRYGRRAALIGGLAVFSIASAAPVLFDAPTQVIAARLVAGAGAAFVMPAGLSLLSRAYPAEERAKVIGIWAAVAGCAGVLGLLGSGLVLANGEWQAICWALAGAGVVVLLAALTLSPDAEREHATGGIDWFGSLLIALAVALVVFGLLEAPTRGWTDWRTLGCLGCGALAAALFVLTERRMTAPLLDPRLFTDRLLAASAVTITALFAATFGFFYLGMQYAQLVLGYSALTAAGAFAPFAVPVVALSVLSHRIVPRWGPVRPLVAGLAVIAAGFASMLLLQPDSSYPNLLLSSVIIGAGIGLATAPATSTIMLALRDDQQGVASAINDTTRELGAAVGMAVAGSVLADRYAAEVSTRLAGLPRPLADEVADGFGKAVRIAQSLGPGGRPVAEASQQAFLTALHSSTTVLAVLSATAALAVAAISSARRTSSYE</sequence>
<gene>
    <name evidence="7" type="ORF">SAMN04489835_5703</name>
</gene>
<dbReference type="PANTHER" id="PTHR42718">
    <property type="entry name" value="MAJOR FACILITATOR SUPERFAMILY MULTIDRUG TRANSPORTER MFSC"/>
    <property type="match status" value="1"/>
</dbReference>
<feature type="transmembrane region" description="Helical" evidence="5">
    <location>
        <begin position="18"/>
        <end position="38"/>
    </location>
</feature>
<dbReference type="Gene3D" id="1.20.1720.10">
    <property type="entry name" value="Multidrug resistance protein D"/>
    <property type="match status" value="1"/>
</dbReference>
<feature type="transmembrane region" description="Helical" evidence="5">
    <location>
        <begin position="274"/>
        <end position="296"/>
    </location>
</feature>
<dbReference type="InterPro" id="IPR011701">
    <property type="entry name" value="MFS"/>
</dbReference>
<organism evidence="7 8">
    <name type="scientific">Mycolicibacterium rutilum</name>
    <name type="common">Mycobacterium rutilum</name>
    <dbReference type="NCBI Taxonomy" id="370526"/>
    <lineage>
        <taxon>Bacteria</taxon>
        <taxon>Bacillati</taxon>
        <taxon>Actinomycetota</taxon>
        <taxon>Actinomycetes</taxon>
        <taxon>Mycobacteriales</taxon>
        <taxon>Mycobacteriaceae</taxon>
        <taxon>Mycolicibacterium</taxon>
    </lineage>
</organism>
<dbReference type="AlphaFoldDB" id="A0A1H6LTE4"/>
<evidence type="ECO:0000256" key="3">
    <source>
        <dbReference type="ARBA" id="ARBA00022989"/>
    </source>
</evidence>
<evidence type="ECO:0000256" key="1">
    <source>
        <dbReference type="ARBA" id="ARBA00004651"/>
    </source>
</evidence>
<proteinExistence type="predicted"/>
<dbReference type="InterPro" id="IPR020846">
    <property type="entry name" value="MFS_dom"/>
</dbReference>
<dbReference type="Gene3D" id="1.20.1250.20">
    <property type="entry name" value="MFS general substrate transporter like domains"/>
    <property type="match status" value="1"/>
</dbReference>
<dbReference type="Pfam" id="PF07690">
    <property type="entry name" value="MFS_1"/>
    <property type="match status" value="1"/>
</dbReference>
<feature type="transmembrane region" description="Helical" evidence="5">
    <location>
        <begin position="110"/>
        <end position="132"/>
    </location>
</feature>
<dbReference type="Proteomes" id="UP000182915">
    <property type="component" value="Chromosome I"/>
</dbReference>
<feature type="transmembrane region" description="Helical" evidence="5">
    <location>
        <begin position="85"/>
        <end position="104"/>
    </location>
</feature>
<feature type="transmembrane region" description="Helical" evidence="5">
    <location>
        <begin position="364"/>
        <end position="385"/>
    </location>
</feature>
<evidence type="ECO:0000313" key="8">
    <source>
        <dbReference type="Proteomes" id="UP000182915"/>
    </source>
</evidence>
<name>A0A1H6LTE4_MYCRU</name>
<feature type="transmembrane region" description="Helical" evidence="5">
    <location>
        <begin position="58"/>
        <end position="78"/>
    </location>
</feature>
<feature type="domain" description="Major facilitator superfamily (MFS) profile" evidence="6">
    <location>
        <begin position="17"/>
        <end position="506"/>
    </location>
</feature>
<dbReference type="OrthoDB" id="9781469at2"/>
<keyword evidence="8" id="KW-1185">Reference proteome</keyword>
<feature type="transmembrane region" description="Helical" evidence="5">
    <location>
        <begin position="205"/>
        <end position="224"/>
    </location>
</feature>
<keyword evidence="2 5" id="KW-0812">Transmembrane</keyword>
<feature type="transmembrane region" description="Helical" evidence="5">
    <location>
        <begin position="302"/>
        <end position="326"/>
    </location>
</feature>